<keyword evidence="2 7" id="KW-0436">Ligase</keyword>
<dbReference type="AlphaFoldDB" id="Q93FB2"/>
<keyword evidence="3" id="KW-0547">Nucleotide-binding</keyword>
<dbReference type="Gene3D" id="3.30.300.30">
    <property type="match status" value="1"/>
</dbReference>
<dbReference type="FunFam" id="3.30.300.30:FF:000005">
    <property type="entry name" value="Acyl-coenzyme A synthetase ACSM5, mitochondrial"/>
    <property type="match status" value="1"/>
</dbReference>
<dbReference type="PANTHER" id="PTHR43352:SF1">
    <property type="entry name" value="ANTHRANILATE--COA LIGASE"/>
    <property type="match status" value="1"/>
</dbReference>
<evidence type="ECO:0000256" key="4">
    <source>
        <dbReference type="ARBA" id="ARBA00022840"/>
    </source>
</evidence>
<evidence type="ECO:0000313" key="7">
    <source>
        <dbReference type="EMBL" id="AAL02077.1"/>
    </source>
</evidence>
<feature type="domain" description="AMP-binding enzyme C-terminal" evidence="6">
    <location>
        <begin position="453"/>
        <end position="531"/>
    </location>
</feature>
<dbReference type="GO" id="GO:0005524">
    <property type="term" value="F:ATP binding"/>
    <property type="evidence" value="ECO:0007669"/>
    <property type="project" value="UniProtKB-KW"/>
</dbReference>
<dbReference type="InterPro" id="IPR045851">
    <property type="entry name" value="AMP-bd_C_sf"/>
</dbReference>
<evidence type="ECO:0000259" key="5">
    <source>
        <dbReference type="Pfam" id="PF00501"/>
    </source>
</evidence>
<dbReference type="GO" id="GO:0044550">
    <property type="term" value="P:secondary metabolite biosynthetic process"/>
    <property type="evidence" value="ECO:0007669"/>
    <property type="project" value="TreeGrafter"/>
</dbReference>
<protein>
    <submittedName>
        <fullName evidence="7">2-aminobenzoate-CoA ligase</fullName>
        <ecNumber evidence="7">6.2.1.32</ecNumber>
    </submittedName>
</protein>
<dbReference type="PANTHER" id="PTHR43352">
    <property type="entry name" value="ACETYL-COA SYNTHETASE"/>
    <property type="match status" value="1"/>
</dbReference>
<comment type="similarity">
    <text evidence="1">Belongs to the ATP-dependent AMP-binding enzyme family.</text>
</comment>
<evidence type="ECO:0000259" key="6">
    <source>
        <dbReference type="Pfam" id="PF13193"/>
    </source>
</evidence>
<dbReference type="InterPro" id="IPR020845">
    <property type="entry name" value="AMP-binding_CS"/>
</dbReference>
<dbReference type="Pfam" id="PF13193">
    <property type="entry name" value="AMP-binding_C"/>
    <property type="match status" value="1"/>
</dbReference>
<dbReference type="EC" id="6.2.1.32" evidence="7"/>
<dbReference type="RefSeq" id="WP_339380081.1">
    <property type="nucleotide sequence ID" value="NZ_CAWPLS010000264.1"/>
</dbReference>
<evidence type="ECO:0000256" key="2">
    <source>
        <dbReference type="ARBA" id="ARBA00022598"/>
    </source>
</evidence>
<name>Q93FB2_AROEV</name>
<proteinExistence type="inferred from homology"/>
<dbReference type="BioCyc" id="MetaCyc:MONOMER-931"/>
<dbReference type="InterPro" id="IPR042099">
    <property type="entry name" value="ANL_N_sf"/>
</dbReference>
<evidence type="ECO:0000256" key="3">
    <source>
        <dbReference type="ARBA" id="ARBA00022741"/>
    </source>
</evidence>
<dbReference type="InterPro" id="IPR025110">
    <property type="entry name" value="AMP-bd_C"/>
</dbReference>
<dbReference type="InterPro" id="IPR000873">
    <property type="entry name" value="AMP-dep_synth/lig_dom"/>
</dbReference>
<feature type="domain" description="AMP-dependent synthetase/ligase" evidence="5">
    <location>
        <begin position="51"/>
        <end position="399"/>
    </location>
</feature>
<dbReference type="Gene3D" id="3.40.50.12780">
    <property type="entry name" value="N-terminal domain of ligase-like"/>
    <property type="match status" value="1"/>
</dbReference>
<dbReference type="SUPFAM" id="SSF56801">
    <property type="entry name" value="Acetyl-CoA synthetase-like"/>
    <property type="match status" value="1"/>
</dbReference>
<keyword evidence="4" id="KW-0067">ATP-binding</keyword>
<organism evidence="7">
    <name type="scientific">Aromatoleum evansii</name>
    <name type="common">Azoarcus evansii</name>
    <dbReference type="NCBI Taxonomy" id="59406"/>
    <lineage>
        <taxon>Bacteria</taxon>
        <taxon>Pseudomonadati</taxon>
        <taxon>Pseudomonadota</taxon>
        <taxon>Betaproteobacteria</taxon>
        <taxon>Rhodocyclales</taxon>
        <taxon>Rhodocyclaceae</taxon>
        <taxon>Aromatoleum</taxon>
    </lineage>
</organism>
<accession>Q93FB2</accession>
<sequence>MTSHVDTFARDRLPPPEQQPEFLFELPSLQFPPLMNCAVELLDRRVLGGEGERVCLRAPGGLRWTYRDLLGHANRIANVLVHELGVVPGNRVLLRGPNSPMLAACWFAIMKAGAIAVATMPLLRAKELGQILDKGRITHALCAHALRGELDEAVATRPSVAHVVSFGDPAGAGLEAAMARQSGEFDNVATASDDTCILAFTSGTTGQPKATMHFHRDVIAACRCWPPHVLRPQPDDVFIGSPPLAFTFGLGGMLLFPMSVGASTVLLEQASPPKLLDAIGEFGATILFTAPTSYRAMAEGARERRLGAPLGGPLVKCVSAGEVLPAATRALWKDATGIEIIDGIGATEMFHIFISADEEHARPGATGTVVPGYRARIVDDEGREVPAGTVGRLAVKGPTGCRYLDDSRQRNYVGDGWNYTGDAYYMDADGYFHYQSRLDDMIVSAGYNIGAPEVEDALMQHPAVAECAVIGVPDEERGQIVKAFVVPRPGHGAGELLVRELQDFVKRTIAPYKYPRAIEFRDSLPRTETGKLQRFRLREGKP</sequence>
<reference evidence="7" key="1">
    <citation type="journal article" date="2001" name="J. Bacteriol.">
        <title>Two similar gene clusters coding for enzymes of a new type of aerobic 2-aminobenzoate (anthranilate) metabolism in the bacterium Azoarcus evansii.</title>
        <authorList>
            <person name="Schuhle K."/>
            <person name="Jahn M."/>
            <person name="Ghisla S."/>
            <person name="Fuchs G."/>
        </authorList>
    </citation>
    <scope>NUCLEOTIDE SEQUENCE</scope>
    <source>
        <strain evidence="7">KB740</strain>
    </source>
</reference>
<dbReference type="CDD" id="cd05958">
    <property type="entry name" value="ABCL"/>
    <property type="match status" value="1"/>
</dbReference>
<dbReference type="GO" id="GO:0018860">
    <property type="term" value="F:anthranilate-CoA ligase activity"/>
    <property type="evidence" value="ECO:0007669"/>
    <property type="project" value="UniProtKB-EC"/>
</dbReference>
<dbReference type="Pfam" id="PF00501">
    <property type="entry name" value="AMP-binding"/>
    <property type="match status" value="1"/>
</dbReference>
<dbReference type="EMBL" id="AF320254">
    <property type="protein sequence ID" value="AAL02077.1"/>
    <property type="molecule type" value="Genomic_DNA"/>
</dbReference>
<dbReference type="PROSITE" id="PS00455">
    <property type="entry name" value="AMP_BINDING"/>
    <property type="match status" value="1"/>
</dbReference>
<evidence type="ECO:0000256" key="1">
    <source>
        <dbReference type="ARBA" id="ARBA00006432"/>
    </source>
</evidence>